<proteinExistence type="predicted"/>
<sequence length="191" mass="20247">MRRGLAVRQKSTKLEFLKHIVASTQTGPDVFSTVMTSDDYARDHVQMICESLQLGLTRLYRNQDGYGYEVRITRAGKLLAFGEIEAAAAVLDSGRGITRLAGDPPEGALGTLLAPGSKGISLYGIAARQHAPEMIRGVATGHLSVADGVIQASRLLERGTGLGGWGDVGGLARPSSLPSSRSPRHVSARKP</sequence>
<feature type="compositionally biased region" description="Basic residues" evidence="1">
    <location>
        <begin position="182"/>
        <end position="191"/>
    </location>
</feature>
<dbReference type="EMBL" id="LR743504">
    <property type="protein sequence ID" value="CAA2107344.1"/>
    <property type="molecule type" value="Genomic_DNA"/>
</dbReference>
<accession>A0A679J8T5</accession>
<gene>
    <name evidence="2" type="ORF">MBUL_04115</name>
</gene>
<protein>
    <submittedName>
        <fullName evidence="2">Uncharacterized protein</fullName>
    </submittedName>
</protein>
<evidence type="ECO:0000313" key="2">
    <source>
        <dbReference type="EMBL" id="CAA2107344.1"/>
    </source>
</evidence>
<dbReference type="AlphaFoldDB" id="A0A679J8T5"/>
<evidence type="ECO:0000256" key="1">
    <source>
        <dbReference type="SAM" id="MobiDB-lite"/>
    </source>
</evidence>
<organism evidence="2">
    <name type="scientific">Methylobacterium bullatum</name>
    <dbReference type="NCBI Taxonomy" id="570505"/>
    <lineage>
        <taxon>Bacteria</taxon>
        <taxon>Pseudomonadati</taxon>
        <taxon>Pseudomonadota</taxon>
        <taxon>Alphaproteobacteria</taxon>
        <taxon>Hyphomicrobiales</taxon>
        <taxon>Methylobacteriaceae</taxon>
        <taxon>Methylobacterium</taxon>
    </lineage>
</organism>
<name>A0A679J8T5_9HYPH</name>
<feature type="region of interest" description="Disordered" evidence="1">
    <location>
        <begin position="172"/>
        <end position="191"/>
    </location>
</feature>
<reference evidence="2" key="1">
    <citation type="submission" date="2019-12" db="EMBL/GenBank/DDBJ databases">
        <authorList>
            <person name="Cremers G."/>
        </authorList>
    </citation>
    <scope>NUCLEOTIDE SEQUENCE</scope>
    <source>
        <strain evidence="2">Mbul1</strain>
    </source>
</reference>